<accession>A0A4S2MPX5</accession>
<reference evidence="1 2" key="1">
    <citation type="submission" date="2019-04" db="EMBL/GenBank/DDBJ databases">
        <title>Comparative genomics and transcriptomics to analyze fruiting body development in filamentous ascomycetes.</title>
        <authorList>
            <consortium name="DOE Joint Genome Institute"/>
            <person name="Lutkenhaus R."/>
            <person name="Traeger S."/>
            <person name="Breuer J."/>
            <person name="Kuo A."/>
            <person name="Lipzen A."/>
            <person name="Pangilinan J."/>
            <person name="Dilworth D."/>
            <person name="Sandor L."/>
            <person name="Poggeler S."/>
            <person name="Barry K."/>
            <person name="Grigoriev I.V."/>
            <person name="Nowrousian M."/>
        </authorList>
    </citation>
    <scope>NUCLEOTIDE SEQUENCE [LARGE SCALE GENOMIC DNA]</scope>
    <source>
        <strain evidence="1 2">CBS 389.68</strain>
    </source>
</reference>
<dbReference type="OrthoDB" id="538223at2759"/>
<dbReference type="EMBL" id="ML220133">
    <property type="protein sequence ID" value="TGZ79256.1"/>
    <property type="molecule type" value="Genomic_DNA"/>
</dbReference>
<dbReference type="Proteomes" id="UP000298138">
    <property type="component" value="Unassembled WGS sequence"/>
</dbReference>
<name>A0A4S2MPX5_9PEZI</name>
<dbReference type="AlphaFoldDB" id="A0A4S2MPX5"/>
<evidence type="ECO:0000313" key="1">
    <source>
        <dbReference type="EMBL" id="TGZ79256.1"/>
    </source>
</evidence>
<protein>
    <recommendedName>
        <fullName evidence="3">NACHT-NTPase and P-loop NTPases N-terminal domain-containing protein</fullName>
    </recommendedName>
</protein>
<keyword evidence="2" id="KW-1185">Reference proteome</keyword>
<proteinExistence type="predicted"/>
<evidence type="ECO:0000313" key="2">
    <source>
        <dbReference type="Proteomes" id="UP000298138"/>
    </source>
</evidence>
<sequence>MAEVFGVIMGSCQLLEHVLKLCNGVQTAMDAPQDIFTLNQSLNALKEVMDRMLKRLPEDSATLEYLRGPIQLFEKDLDDIQLRLNKLNAKGSVSKRVRWAVSKQAEFSKVMSNLERYKSLFELAMVGDNK</sequence>
<organism evidence="1 2">
    <name type="scientific">Ascodesmis nigricans</name>
    <dbReference type="NCBI Taxonomy" id="341454"/>
    <lineage>
        <taxon>Eukaryota</taxon>
        <taxon>Fungi</taxon>
        <taxon>Dikarya</taxon>
        <taxon>Ascomycota</taxon>
        <taxon>Pezizomycotina</taxon>
        <taxon>Pezizomycetes</taxon>
        <taxon>Pezizales</taxon>
        <taxon>Ascodesmidaceae</taxon>
        <taxon>Ascodesmis</taxon>
    </lineage>
</organism>
<dbReference type="InParanoid" id="A0A4S2MPX5"/>
<evidence type="ECO:0008006" key="3">
    <source>
        <dbReference type="Google" id="ProtNLM"/>
    </source>
</evidence>
<gene>
    <name evidence="1" type="ORF">EX30DRAFT_115010</name>
</gene>